<name>A0A235BWW0_UNCW3</name>
<proteinExistence type="predicted"/>
<dbReference type="AlphaFoldDB" id="A0A235BWW0"/>
<dbReference type="Proteomes" id="UP000215215">
    <property type="component" value="Unassembled WGS sequence"/>
</dbReference>
<organism evidence="1 2">
    <name type="scientific">candidate division WOR-3 bacterium JGI_Cruoil_03_44_89</name>
    <dbReference type="NCBI Taxonomy" id="1973748"/>
    <lineage>
        <taxon>Bacteria</taxon>
        <taxon>Bacteria division WOR-3</taxon>
    </lineage>
</organism>
<protein>
    <submittedName>
        <fullName evidence="1">Uncharacterized protein</fullName>
    </submittedName>
</protein>
<gene>
    <name evidence="1" type="ORF">CH333_02455</name>
</gene>
<reference evidence="1 2" key="1">
    <citation type="submission" date="2017-07" db="EMBL/GenBank/DDBJ databases">
        <title>Recovery of genomes from metagenomes via a dereplication, aggregation, and scoring strategy.</title>
        <authorList>
            <person name="Sieber C.M."/>
            <person name="Probst A.J."/>
            <person name="Sharrar A."/>
            <person name="Thomas B.C."/>
            <person name="Hess M."/>
            <person name="Tringe S.G."/>
            <person name="Banfield J.F."/>
        </authorList>
    </citation>
    <scope>NUCLEOTIDE SEQUENCE [LARGE SCALE GENOMIC DNA]</scope>
    <source>
        <strain evidence="1">JGI_Cruoil_03_44_89</strain>
    </source>
</reference>
<evidence type="ECO:0000313" key="1">
    <source>
        <dbReference type="EMBL" id="OYD16850.1"/>
    </source>
</evidence>
<sequence>MLKKNNSKEIIEVFNTFLCQFEETATQFEHKKRLQRNEDAKIIHSFLEEFTQTLSKAIEDDGGLPKI</sequence>
<dbReference type="EMBL" id="NOZQ01000047">
    <property type="protein sequence ID" value="OYD16850.1"/>
    <property type="molecule type" value="Genomic_DNA"/>
</dbReference>
<evidence type="ECO:0000313" key="2">
    <source>
        <dbReference type="Proteomes" id="UP000215215"/>
    </source>
</evidence>
<accession>A0A235BWW0</accession>
<comment type="caution">
    <text evidence="1">The sequence shown here is derived from an EMBL/GenBank/DDBJ whole genome shotgun (WGS) entry which is preliminary data.</text>
</comment>